<dbReference type="EC" id="1.-.-.-" evidence="5"/>
<dbReference type="AlphaFoldDB" id="A0A518AY55"/>
<gene>
    <name evidence="5" type="ORF">Pan216_04870</name>
</gene>
<reference evidence="5 6" key="1">
    <citation type="submission" date="2019-02" db="EMBL/GenBank/DDBJ databases">
        <title>Deep-cultivation of Planctomycetes and their phenomic and genomic characterization uncovers novel biology.</title>
        <authorList>
            <person name="Wiegand S."/>
            <person name="Jogler M."/>
            <person name="Boedeker C."/>
            <person name="Pinto D."/>
            <person name="Vollmers J."/>
            <person name="Rivas-Marin E."/>
            <person name="Kohn T."/>
            <person name="Peeters S.H."/>
            <person name="Heuer A."/>
            <person name="Rast P."/>
            <person name="Oberbeckmann S."/>
            <person name="Bunk B."/>
            <person name="Jeske O."/>
            <person name="Meyerdierks A."/>
            <person name="Storesund J.E."/>
            <person name="Kallscheuer N."/>
            <person name="Luecker S."/>
            <person name="Lage O.M."/>
            <person name="Pohl T."/>
            <person name="Merkel B.J."/>
            <person name="Hornburger P."/>
            <person name="Mueller R.-W."/>
            <person name="Bruemmer F."/>
            <person name="Labrenz M."/>
            <person name="Spormann A.M."/>
            <person name="Op den Camp H."/>
            <person name="Overmann J."/>
            <person name="Amann R."/>
            <person name="Jetten M.S.M."/>
            <person name="Mascher T."/>
            <person name="Medema M.H."/>
            <person name="Devos D.P."/>
            <person name="Kaster A.-K."/>
            <person name="Ovreas L."/>
            <person name="Rohde M."/>
            <person name="Galperin M.Y."/>
            <person name="Jogler C."/>
        </authorList>
    </citation>
    <scope>NUCLEOTIDE SEQUENCE [LARGE SCALE GENOMIC DNA]</scope>
    <source>
        <strain evidence="5 6">Pan216</strain>
    </source>
</reference>
<dbReference type="InterPro" id="IPR002347">
    <property type="entry name" value="SDR_fam"/>
</dbReference>
<evidence type="ECO:0000313" key="6">
    <source>
        <dbReference type="Proteomes" id="UP000317093"/>
    </source>
</evidence>
<dbReference type="PANTHER" id="PTHR44196:SF1">
    <property type="entry name" value="DEHYDROGENASE_REDUCTASE SDR FAMILY MEMBER 7B"/>
    <property type="match status" value="1"/>
</dbReference>
<dbReference type="InterPro" id="IPR036291">
    <property type="entry name" value="NAD(P)-bd_dom_sf"/>
</dbReference>
<organism evidence="5 6">
    <name type="scientific">Kolteria novifilia</name>
    <dbReference type="NCBI Taxonomy" id="2527975"/>
    <lineage>
        <taxon>Bacteria</taxon>
        <taxon>Pseudomonadati</taxon>
        <taxon>Planctomycetota</taxon>
        <taxon>Planctomycetia</taxon>
        <taxon>Kolteriales</taxon>
        <taxon>Kolteriaceae</taxon>
        <taxon>Kolteria</taxon>
    </lineage>
</organism>
<evidence type="ECO:0000256" key="1">
    <source>
        <dbReference type="ARBA" id="ARBA00006484"/>
    </source>
</evidence>
<comment type="similarity">
    <text evidence="1 3">Belongs to the short-chain dehydrogenases/reductases (SDR) family.</text>
</comment>
<dbReference type="InterPro" id="IPR057326">
    <property type="entry name" value="KR_dom"/>
</dbReference>
<dbReference type="GO" id="GO:0016491">
    <property type="term" value="F:oxidoreductase activity"/>
    <property type="evidence" value="ECO:0007669"/>
    <property type="project" value="UniProtKB-KW"/>
</dbReference>
<protein>
    <submittedName>
        <fullName evidence="5">Putative oxidoreductase</fullName>
        <ecNumber evidence="5">1.-.-.-</ecNumber>
    </submittedName>
</protein>
<evidence type="ECO:0000313" key="5">
    <source>
        <dbReference type="EMBL" id="QDU59656.1"/>
    </source>
</evidence>
<dbReference type="PRINTS" id="PR00081">
    <property type="entry name" value="GDHRDH"/>
</dbReference>
<proteinExistence type="inferred from homology"/>
<accession>A0A518AY55</accession>
<evidence type="ECO:0000256" key="3">
    <source>
        <dbReference type="RuleBase" id="RU000363"/>
    </source>
</evidence>
<feature type="domain" description="Ketoreductase" evidence="4">
    <location>
        <begin position="8"/>
        <end position="191"/>
    </location>
</feature>
<dbReference type="SUPFAM" id="SSF51735">
    <property type="entry name" value="NAD(P)-binding Rossmann-fold domains"/>
    <property type="match status" value="1"/>
</dbReference>
<dbReference type="Pfam" id="PF00106">
    <property type="entry name" value="adh_short"/>
    <property type="match status" value="1"/>
</dbReference>
<dbReference type="PRINTS" id="PR00080">
    <property type="entry name" value="SDRFAMILY"/>
</dbReference>
<keyword evidence="6" id="KW-1185">Reference proteome</keyword>
<dbReference type="RefSeq" id="WP_145254275.1">
    <property type="nucleotide sequence ID" value="NZ_CP036279.1"/>
</dbReference>
<dbReference type="InterPro" id="IPR020904">
    <property type="entry name" value="Sc_DH/Rdtase_CS"/>
</dbReference>
<evidence type="ECO:0000256" key="2">
    <source>
        <dbReference type="ARBA" id="ARBA00023002"/>
    </source>
</evidence>
<dbReference type="NCBIfam" id="NF004825">
    <property type="entry name" value="PRK06181.1"/>
    <property type="match status" value="1"/>
</dbReference>
<dbReference type="Proteomes" id="UP000317093">
    <property type="component" value="Chromosome"/>
</dbReference>
<dbReference type="Gene3D" id="3.40.50.720">
    <property type="entry name" value="NAD(P)-binding Rossmann-like Domain"/>
    <property type="match status" value="1"/>
</dbReference>
<dbReference type="PANTHER" id="PTHR44196">
    <property type="entry name" value="DEHYDROGENASE/REDUCTASE SDR FAMILY MEMBER 7B"/>
    <property type="match status" value="1"/>
</dbReference>
<name>A0A518AY55_9BACT</name>
<dbReference type="EMBL" id="CP036279">
    <property type="protein sequence ID" value="QDU59656.1"/>
    <property type="molecule type" value="Genomic_DNA"/>
</dbReference>
<dbReference type="KEGG" id="knv:Pan216_04870"/>
<dbReference type="GO" id="GO:0016020">
    <property type="term" value="C:membrane"/>
    <property type="evidence" value="ECO:0007669"/>
    <property type="project" value="TreeGrafter"/>
</dbReference>
<evidence type="ECO:0000259" key="4">
    <source>
        <dbReference type="SMART" id="SM00822"/>
    </source>
</evidence>
<keyword evidence="2 5" id="KW-0560">Oxidoreductase</keyword>
<dbReference type="SMART" id="SM00822">
    <property type="entry name" value="PKS_KR"/>
    <property type="match status" value="1"/>
</dbReference>
<sequence>MRRDLHQKRIIITGASSGIGHALALAAAAEGARLVLAARSEDKLEGLLQTITNAGGEAIAVPTDVTDSSDRERLFQAAVETYGGLDVLVNNAGIGAHGHFVDLESDVLRRVMEVNFFATAENCRHAIPLLARGEQPLIVNVSSMAGRRGVPAWSDYSASKFAVCGFSEALRAELARFDVDLMLVVPGLTRTSLAENLLAHKGRLPLHRDAGIPPEVVADRIVSGMKRNKKELRIEKDARLLLLVNWLCPRYVDWRMSKVVRKLYAEELNELRASKEAAPVAATAPH</sequence>
<dbReference type="PROSITE" id="PS00061">
    <property type="entry name" value="ADH_SHORT"/>
    <property type="match status" value="1"/>
</dbReference>
<dbReference type="OrthoDB" id="9787298at2"/>